<evidence type="ECO:0000256" key="3">
    <source>
        <dbReference type="ARBA" id="ARBA00021704"/>
    </source>
</evidence>
<evidence type="ECO:0000313" key="8">
    <source>
        <dbReference type="EMBL" id="KAI3843716.1"/>
    </source>
</evidence>
<dbReference type="InterPro" id="IPR017423">
    <property type="entry name" value="TRM6"/>
</dbReference>
<keyword evidence="5 6" id="KW-0539">Nucleus</keyword>
<dbReference type="Proteomes" id="UP001202328">
    <property type="component" value="Unassembled WGS sequence"/>
</dbReference>
<evidence type="ECO:0000256" key="4">
    <source>
        <dbReference type="ARBA" id="ARBA00022694"/>
    </source>
</evidence>
<accession>A0AAD4RYG9</accession>
<comment type="caution">
    <text evidence="8">The sequence shown here is derived from an EMBL/GenBank/DDBJ whole genome shotgun (WGS) entry which is preliminary data.</text>
</comment>
<name>A0AAD4RYG9_9MAGN</name>
<gene>
    <name evidence="8" type="ORF">MKW98_013652</name>
</gene>
<comment type="subcellular location">
    <subcellularLocation>
        <location evidence="1 6">Nucleus</location>
    </subcellularLocation>
</comment>
<dbReference type="AlphaFoldDB" id="A0AAD4RYG9"/>
<proteinExistence type="inferred from homology"/>
<keyword evidence="9" id="KW-1185">Reference proteome</keyword>
<comment type="function">
    <text evidence="6">Substrate-binding subunit of tRNA (adenine-N1-)-methyltransferase, which catalyzes the formation of N1-methyladenine at position 58 (m1A58) in initiator methionyl-tRNA.</text>
</comment>
<evidence type="ECO:0000256" key="1">
    <source>
        <dbReference type="ARBA" id="ARBA00004123"/>
    </source>
</evidence>
<keyword evidence="4 6" id="KW-0819">tRNA processing</keyword>
<dbReference type="GO" id="GO:0030488">
    <property type="term" value="P:tRNA methylation"/>
    <property type="evidence" value="ECO:0007669"/>
    <property type="project" value="InterPro"/>
</dbReference>
<evidence type="ECO:0000256" key="2">
    <source>
        <dbReference type="ARBA" id="ARBA00008320"/>
    </source>
</evidence>
<evidence type="ECO:0000313" key="9">
    <source>
        <dbReference type="Proteomes" id="UP001202328"/>
    </source>
</evidence>
<comment type="similarity">
    <text evidence="2 6">Belongs to the TRM6/GCD10 family.</text>
</comment>
<protein>
    <recommendedName>
        <fullName evidence="3 6">tRNA (adenine(58)-N(1))-methyltransferase non-catalytic subunit TRM6</fullName>
    </recommendedName>
</protein>
<evidence type="ECO:0000256" key="7">
    <source>
        <dbReference type="SAM" id="MobiDB-lite"/>
    </source>
</evidence>
<dbReference type="PANTHER" id="PTHR12945">
    <property type="entry name" value="TRANSLATION INITIATION FACTOR EIF3-RELATED"/>
    <property type="match status" value="1"/>
</dbReference>
<evidence type="ECO:0000256" key="6">
    <source>
        <dbReference type="PIRNR" id="PIRNR038170"/>
    </source>
</evidence>
<dbReference type="Pfam" id="PF04189">
    <property type="entry name" value="Gcd10p"/>
    <property type="match status" value="1"/>
</dbReference>
<evidence type="ECO:0000256" key="5">
    <source>
        <dbReference type="ARBA" id="ARBA00023242"/>
    </source>
</evidence>
<feature type="region of interest" description="Disordered" evidence="7">
    <location>
        <begin position="335"/>
        <end position="366"/>
    </location>
</feature>
<feature type="compositionally biased region" description="Polar residues" evidence="7">
    <location>
        <begin position="348"/>
        <end position="364"/>
    </location>
</feature>
<reference evidence="8" key="1">
    <citation type="submission" date="2022-04" db="EMBL/GenBank/DDBJ databases">
        <title>A functionally conserved STORR gene fusion in Papaver species that diverged 16.8 million years ago.</title>
        <authorList>
            <person name="Catania T."/>
        </authorList>
    </citation>
    <scope>NUCLEOTIDE SEQUENCE</scope>
    <source>
        <strain evidence="8">S-188037</strain>
    </source>
</reference>
<dbReference type="PANTHER" id="PTHR12945:SF0">
    <property type="entry name" value="TRNA (ADENINE(58)-N(1))-METHYLTRANSFERASE NON-CATALYTIC SUBUNIT TRM6"/>
    <property type="match status" value="1"/>
</dbReference>
<sequence length="484" mass="53282">MTETSMQIDSSSQNPRITWEGCSVLLDINDGGRLVFARLNAGSTLKIGDKKCSLQPLIGCPFGSMFQVEVGLKGPHLCRIFAADADDQTAVLQEKEEIQQNERKDNRALVDDNTAQTLSFEDINAMKRKGAAGRQIVDALIANSSTYMTKTAFSQEKYKLKKQKKYAPKVLLRRPFTRSISEAYFKKYPARVGFLRMDVLSLLLSMANVSAYSDVLVVDMVGGILTGAVAERLGGTGHVCNTYFGVTPYPMEIVRIFNFNNEICRRIVRFPFSDLSLPEINDPGHSGVVENTMSTKMLPNLDEAALSTTPAPSSGGLPRSEEQIIQQAELPDLRLDPVNNVEPAPSIDENSASSVVNAGKSQQPGKKATKEAITSWKQNGFSSLIIAAPDLDPWTVVQELLPHLSYSAPFAIYHQYLQPLAACMHNLQTARMAIGLQISEPWLREYQVLPSRTHPCMQMSGFGGYILNGIRICNNEVSIKPSSV</sequence>
<dbReference type="EMBL" id="JAJJMB010016912">
    <property type="protein sequence ID" value="KAI3843716.1"/>
    <property type="molecule type" value="Genomic_DNA"/>
</dbReference>
<dbReference type="PIRSF" id="PIRSF038170">
    <property type="entry name" value="tRNA_m1A_mtfrase"/>
    <property type="match status" value="1"/>
</dbReference>
<dbReference type="GO" id="GO:0005634">
    <property type="term" value="C:nucleus"/>
    <property type="evidence" value="ECO:0007669"/>
    <property type="project" value="UniProtKB-SubCell"/>
</dbReference>
<dbReference type="GO" id="GO:0031515">
    <property type="term" value="C:tRNA (m1A) methyltransferase complex"/>
    <property type="evidence" value="ECO:0007669"/>
    <property type="project" value="UniProtKB-UniRule"/>
</dbReference>
<organism evidence="8 9">
    <name type="scientific">Papaver atlanticum</name>
    <dbReference type="NCBI Taxonomy" id="357466"/>
    <lineage>
        <taxon>Eukaryota</taxon>
        <taxon>Viridiplantae</taxon>
        <taxon>Streptophyta</taxon>
        <taxon>Embryophyta</taxon>
        <taxon>Tracheophyta</taxon>
        <taxon>Spermatophyta</taxon>
        <taxon>Magnoliopsida</taxon>
        <taxon>Ranunculales</taxon>
        <taxon>Papaveraceae</taxon>
        <taxon>Papaveroideae</taxon>
        <taxon>Papaver</taxon>
    </lineage>
</organism>
<comment type="subunit">
    <text evidence="6">Heterotetramer.</text>
</comment>